<sequence length="89" mass="10109">MRAHENEPIHFAYFCRLFFIKFSAIHSPFLCIPLAIPPSTGKTLPSFEFPPPPPLRLPNRIKLFPHTPVCSSITTTPNFYTLQPQLDSA</sequence>
<accession>R7QSA0</accession>
<proteinExistence type="predicted"/>
<evidence type="ECO:0000313" key="2">
    <source>
        <dbReference type="Proteomes" id="UP000012073"/>
    </source>
</evidence>
<protein>
    <submittedName>
        <fullName evidence="1">Uncharacterized protein</fullName>
    </submittedName>
</protein>
<dbReference type="Gramene" id="CDF40613">
    <property type="protein sequence ID" value="CDF40613"/>
    <property type="gene ID" value="CHC_T00000834001"/>
</dbReference>
<dbReference type="RefSeq" id="XP_005710907.1">
    <property type="nucleotide sequence ID" value="XM_005710850.1"/>
</dbReference>
<organism evidence="1 2">
    <name type="scientific">Chondrus crispus</name>
    <name type="common">Carrageen Irish moss</name>
    <name type="synonym">Polymorpha crispa</name>
    <dbReference type="NCBI Taxonomy" id="2769"/>
    <lineage>
        <taxon>Eukaryota</taxon>
        <taxon>Rhodophyta</taxon>
        <taxon>Florideophyceae</taxon>
        <taxon>Rhodymeniophycidae</taxon>
        <taxon>Gigartinales</taxon>
        <taxon>Gigartinaceae</taxon>
        <taxon>Chondrus</taxon>
    </lineage>
</organism>
<evidence type="ECO:0000313" key="1">
    <source>
        <dbReference type="EMBL" id="CDF40613.1"/>
    </source>
</evidence>
<gene>
    <name evidence="1" type="ORF">CHC_T00000834001</name>
</gene>
<keyword evidence="2" id="KW-1185">Reference proteome</keyword>
<name>R7QSA0_CHOCR</name>
<reference evidence="2" key="1">
    <citation type="journal article" date="2013" name="Proc. Natl. Acad. Sci. U.S.A.">
        <title>Genome structure and metabolic features in the red seaweed Chondrus crispus shed light on evolution of the Archaeplastida.</title>
        <authorList>
            <person name="Collen J."/>
            <person name="Porcel B."/>
            <person name="Carre W."/>
            <person name="Ball S.G."/>
            <person name="Chaparro C."/>
            <person name="Tonon T."/>
            <person name="Barbeyron T."/>
            <person name="Michel G."/>
            <person name="Noel B."/>
            <person name="Valentin K."/>
            <person name="Elias M."/>
            <person name="Artiguenave F."/>
            <person name="Arun A."/>
            <person name="Aury J.M."/>
            <person name="Barbosa-Neto J.F."/>
            <person name="Bothwell J.H."/>
            <person name="Bouget F.Y."/>
            <person name="Brillet L."/>
            <person name="Cabello-Hurtado F."/>
            <person name="Capella-Gutierrez S."/>
            <person name="Charrier B."/>
            <person name="Cladiere L."/>
            <person name="Cock J.M."/>
            <person name="Coelho S.M."/>
            <person name="Colleoni C."/>
            <person name="Czjzek M."/>
            <person name="Da Silva C."/>
            <person name="Delage L."/>
            <person name="Denoeud F."/>
            <person name="Deschamps P."/>
            <person name="Dittami S.M."/>
            <person name="Gabaldon T."/>
            <person name="Gachon C.M."/>
            <person name="Groisillier A."/>
            <person name="Herve C."/>
            <person name="Jabbari K."/>
            <person name="Katinka M."/>
            <person name="Kloareg B."/>
            <person name="Kowalczyk N."/>
            <person name="Labadie K."/>
            <person name="Leblanc C."/>
            <person name="Lopez P.J."/>
            <person name="McLachlan D.H."/>
            <person name="Meslet-Cladiere L."/>
            <person name="Moustafa A."/>
            <person name="Nehr Z."/>
            <person name="Nyvall Collen P."/>
            <person name="Panaud O."/>
            <person name="Partensky F."/>
            <person name="Poulain J."/>
            <person name="Rensing S.A."/>
            <person name="Rousvoal S."/>
            <person name="Samson G."/>
            <person name="Symeonidi A."/>
            <person name="Weissenbach J."/>
            <person name="Zambounis A."/>
            <person name="Wincker P."/>
            <person name="Boyen C."/>
        </authorList>
    </citation>
    <scope>NUCLEOTIDE SEQUENCE [LARGE SCALE GENOMIC DNA]</scope>
    <source>
        <strain evidence="2">cv. Stackhouse</strain>
    </source>
</reference>
<dbReference type="KEGG" id="ccp:CHC_T00000834001"/>
<dbReference type="Proteomes" id="UP000012073">
    <property type="component" value="Unassembled WGS sequence"/>
</dbReference>
<dbReference type="EMBL" id="HG002217">
    <property type="protein sequence ID" value="CDF40613.1"/>
    <property type="molecule type" value="Genomic_DNA"/>
</dbReference>
<dbReference type="GeneID" id="17318628"/>
<dbReference type="AlphaFoldDB" id="R7QSA0"/>